<organism evidence="4 5">
    <name type="scientific">Favolaschia claudopus</name>
    <dbReference type="NCBI Taxonomy" id="2862362"/>
    <lineage>
        <taxon>Eukaryota</taxon>
        <taxon>Fungi</taxon>
        <taxon>Dikarya</taxon>
        <taxon>Basidiomycota</taxon>
        <taxon>Agaricomycotina</taxon>
        <taxon>Agaricomycetes</taxon>
        <taxon>Agaricomycetidae</taxon>
        <taxon>Agaricales</taxon>
        <taxon>Marasmiineae</taxon>
        <taxon>Mycenaceae</taxon>
        <taxon>Favolaschia</taxon>
    </lineage>
</organism>
<dbReference type="AlphaFoldDB" id="A0AAW0DPU9"/>
<evidence type="ECO:0000256" key="1">
    <source>
        <dbReference type="ARBA" id="ARBA00006484"/>
    </source>
</evidence>
<comment type="caution">
    <text evidence="4">The sequence shown here is derived from an EMBL/GenBank/DDBJ whole genome shotgun (WGS) entry which is preliminary data.</text>
</comment>
<dbReference type="Gene3D" id="3.40.50.720">
    <property type="entry name" value="NAD(P)-binding Rossmann-like Domain"/>
    <property type="match status" value="1"/>
</dbReference>
<dbReference type="Proteomes" id="UP001362999">
    <property type="component" value="Unassembled WGS sequence"/>
</dbReference>
<evidence type="ECO:0000313" key="5">
    <source>
        <dbReference type="Proteomes" id="UP001362999"/>
    </source>
</evidence>
<dbReference type="GO" id="GO:0016491">
    <property type="term" value="F:oxidoreductase activity"/>
    <property type="evidence" value="ECO:0007669"/>
    <property type="project" value="UniProtKB-KW"/>
</dbReference>
<comment type="similarity">
    <text evidence="1">Belongs to the short-chain dehydrogenases/reductases (SDR) family.</text>
</comment>
<sequence>MSLGHVVLYICDEAFYFSLEVPELSCFYTIGRVLEGHQFRLGVPRTAICLDRLQKNSTPRQLRPDSGQRNDIPLSSRPPARYLNPSRNLKFTQTNPPIKMSSPIAFIIGAGKNVGLHTAAALKQKGYQVAVGSRKPVVDEAKKSGYHPIAVSAESPDSIKAAFAQVTKELGPPSVVVFNAAVSVPPPVPADPLTLPFEAFKQHTDIVVSVYAAAQEAVAAFRSPANKDALKTFIVTGNALPWIPAKFLQVMGLNVEKTAVWRLMELLSNAYAKEGIRFYYAALVGDQGGFLSDITKFFTSGPQHGEVYSDLVTRKDQAEWEFRFTEDAKQFKV</sequence>
<dbReference type="InterPro" id="IPR002347">
    <property type="entry name" value="SDR_fam"/>
</dbReference>
<gene>
    <name evidence="4" type="ORF">R3P38DRAFT_2845079</name>
</gene>
<dbReference type="PANTHER" id="PTHR43669">
    <property type="entry name" value="5-KETO-D-GLUCONATE 5-REDUCTASE"/>
    <property type="match status" value="1"/>
</dbReference>
<protein>
    <recommendedName>
        <fullName evidence="6">NAD(P)-binding protein</fullName>
    </recommendedName>
</protein>
<dbReference type="EMBL" id="JAWWNJ010000005">
    <property type="protein sequence ID" value="KAK7055097.1"/>
    <property type="molecule type" value="Genomic_DNA"/>
</dbReference>
<accession>A0AAW0DPU9</accession>
<feature type="region of interest" description="Disordered" evidence="3">
    <location>
        <begin position="58"/>
        <end position="88"/>
    </location>
</feature>
<evidence type="ECO:0000256" key="3">
    <source>
        <dbReference type="SAM" id="MobiDB-lite"/>
    </source>
</evidence>
<evidence type="ECO:0000256" key="2">
    <source>
        <dbReference type="ARBA" id="ARBA00023002"/>
    </source>
</evidence>
<name>A0AAW0DPU9_9AGAR</name>
<keyword evidence="2" id="KW-0560">Oxidoreductase</keyword>
<dbReference type="InterPro" id="IPR036291">
    <property type="entry name" value="NAD(P)-bd_dom_sf"/>
</dbReference>
<reference evidence="4 5" key="1">
    <citation type="journal article" date="2024" name="J Genomics">
        <title>Draft genome sequencing and assembly of Favolaschia claudopus CIRM-BRFM 2984 isolated from oak limbs.</title>
        <authorList>
            <person name="Navarro D."/>
            <person name="Drula E."/>
            <person name="Chaduli D."/>
            <person name="Cazenave R."/>
            <person name="Ahrendt S."/>
            <person name="Wang J."/>
            <person name="Lipzen A."/>
            <person name="Daum C."/>
            <person name="Barry K."/>
            <person name="Grigoriev I.V."/>
            <person name="Favel A."/>
            <person name="Rosso M.N."/>
            <person name="Martin F."/>
        </authorList>
    </citation>
    <scope>NUCLEOTIDE SEQUENCE [LARGE SCALE GENOMIC DNA]</scope>
    <source>
        <strain evidence="4 5">CIRM-BRFM 2984</strain>
    </source>
</reference>
<proteinExistence type="inferred from homology"/>
<dbReference type="SUPFAM" id="SSF51735">
    <property type="entry name" value="NAD(P)-binding Rossmann-fold domains"/>
    <property type="match status" value="1"/>
</dbReference>
<keyword evidence="5" id="KW-1185">Reference proteome</keyword>
<evidence type="ECO:0008006" key="6">
    <source>
        <dbReference type="Google" id="ProtNLM"/>
    </source>
</evidence>
<dbReference type="Pfam" id="PF13561">
    <property type="entry name" value="adh_short_C2"/>
    <property type="match status" value="1"/>
</dbReference>
<evidence type="ECO:0000313" key="4">
    <source>
        <dbReference type="EMBL" id="KAK7055097.1"/>
    </source>
</evidence>
<dbReference type="PANTHER" id="PTHR43669:SF4">
    <property type="entry name" value="SHORT-CHAIN DEHYDROGENASE"/>
    <property type="match status" value="1"/>
</dbReference>